<dbReference type="Proteomes" id="UP000274131">
    <property type="component" value="Unassembled WGS sequence"/>
</dbReference>
<reference evidence="4" key="1">
    <citation type="submission" date="2017-02" db="UniProtKB">
        <authorList>
            <consortium name="WormBaseParasite"/>
        </authorList>
    </citation>
    <scope>IDENTIFICATION</scope>
</reference>
<accession>A0A0N4VB98</accession>
<protein>
    <submittedName>
        <fullName evidence="4">HMA domain-containing protein</fullName>
    </submittedName>
</protein>
<evidence type="ECO:0000256" key="1">
    <source>
        <dbReference type="SAM" id="MobiDB-lite"/>
    </source>
</evidence>
<evidence type="ECO:0000313" key="4">
    <source>
        <dbReference type="WBParaSite" id="EVEC_0000780101-mRNA-1"/>
    </source>
</evidence>
<feature type="region of interest" description="Disordered" evidence="1">
    <location>
        <begin position="1"/>
        <end position="26"/>
    </location>
</feature>
<evidence type="ECO:0000313" key="3">
    <source>
        <dbReference type="Proteomes" id="UP000274131"/>
    </source>
</evidence>
<proteinExistence type="predicted"/>
<dbReference type="WBParaSite" id="EVEC_0000780101-mRNA-1">
    <property type="protein sequence ID" value="EVEC_0000780101-mRNA-1"/>
    <property type="gene ID" value="EVEC_0000780101"/>
</dbReference>
<evidence type="ECO:0000313" key="2">
    <source>
        <dbReference type="EMBL" id="VDD92534.1"/>
    </source>
</evidence>
<feature type="compositionally biased region" description="Basic and acidic residues" evidence="1">
    <location>
        <begin position="9"/>
        <end position="26"/>
    </location>
</feature>
<gene>
    <name evidence="2" type="ORF">EVEC_LOCUS7285</name>
</gene>
<reference evidence="2 3" key="2">
    <citation type="submission" date="2018-10" db="EMBL/GenBank/DDBJ databases">
        <authorList>
            <consortium name="Pathogen Informatics"/>
        </authorList>
    </citation>
    <scope>NUCLEOTIDE SEQUENCE [LARGE SCALE GENOMIC DNA]</scope>
</reference>
<sequence>MANEGGCCDSDREHESMKEELANSTKSEKLREVVKKSALKVQNVDVQKEVHVKVNQGDTFIMSIKDSLVDTINTINKIANFLKQMPSHLNTCYRLRST</sequence>
<keyword evidence="3" id="KW-1185">Reference proteome</keyword>
<dbReference type="AlphaFoldDB" id="A0A0N4VB98"/>
<dbReference type="EMBL" id="UXUI01008856">
    <property type="protein sequence ID" value="VDD92534.1"/>
    <property type="molecule type" value="Genomic_DNA"/>
</dbReference>
<organism evidence="4">
    <name type="scientific">Enterobius vermicularis</name>
    <name type="common">Human pinworm</name>
    <dbReference type="NCBI Taxonomy" id="51028"/>
    <lineage>
        <taxon>Eukaryota</taxon>
        <taxon>Metazoa</taxon>
        <taxon>Ecdysozoa</taxon>
        <taxon>Nematoda</taxon>
        <taxon>Chromadorea</taxon>
        <taxon>Rhabditida</taxon>
        <taxon>Spirurina</taxon>
        <taxon>Oxyuridomorpha</taxon>
        <taxon>Oxyuroidea</taxon>
        <taxon>Oxyuridae</taxon>
        <taxon>Enterobius</taxon>
    </lineage>
</organism>
<name>A0A0N4VB98_ENTVE</name>